<comment type="function">
    <text evidence="1">Required for the transposition of the insertion element.</text>
</comment>
<organism evidence="7 8">
    <name type="scientific">Dethiosulfatarculus sandiegensis</name>
    <dbReference type="NCBI Taxonomy" id="1429043"/>
    <lineage>
        <taxon>Bacteria</taxon>
        <taxon>Pseudomonadati</taxon>
        <taxon>Thermodesulfobacteriota</taxon>
        <taxon>Desulfarculia</taxon>
        <taxon>Desulfarculales</taxon>
        <taxon>Desulfarculaceae</taxon>
        <taxon>Dethiosulfatarculus</taxon>
    </lineage>
</organism>
<evidence type="ECO:0000256" key="2">
    <source>
        <dbReference type="ARBA" id="ARBA00010961"/>
    </source>
</evidence>
<reference evidence="7 8" key="1">
    <citation type="submission" date="2013-11" db="EMBL/GenBank/DDBJ databases">
        <title>Metagenomic analysis of a methanogenic consortium involved in long chain n-alkane degradation.</title>
        <authorList>
            <person name="Davidova I.A."/>
            <person name="Callaghan A.V."/>
            <person name="Wawrik B."/>
            <person name="Pruitt S."/>
            <person name="Marks C."/>
            <person name="Duncan K.E."/>
            <person name="Suflita J.M."/>
        </authorList>
    </citation>
    <scope>NUCLEOTIDE SEQUENCE [LARGE SCALE GENOMIC DNA]</scope>
    <source>
        <strain evidence="7 8">SPR</strain>
    </source>
</reference>
<name>A0A0D2HM03_9BACT</name>
<keyword evidence="5" id="KW-0233">DNA recombination</keyword>
<evidence type="ECO:0008006" key="9">
    <source>
        <dbReference type="Google" id="ProtNLM"/>
    </source>
</evidence>
<dbReference type="Pfam" id="PF00872">
    <property type="entry name" value="Transposase_mut"/>
    <property type="match status" value="1"/>
</dbReference>
<dbReference type="InterPro" id="IPR001207">
    <property type="entry name" value="Transposase_mutator"/>
</dbReference>
<evidence type="ECO:0000256" key="4">
    <source>
        <dbReference type="ARBA" id="ARBA00023125"/>
    </source>
</evidence>
<comment type="similarity">
    <text evidence="2">Belongs to the transposase mutator family.</text>
</comment>
<feature type="region of interest" description="Disordered" evidence="6">
    <location>
        <begin position="50"/>
        <end position="75"/>
    </location>
</feature>
<dbReference type="GO" id="GO:0006313">
    <property type="term" value="P:DNA transposition"/>
    <property type="evidence" value="ECO:0007669"/>
    <property type="project" value="InterPro"/>
</dbReference>
<feature type="non-terminal residue" evidence="7">
    <location>
        <position position="75"/>
    </location>
</feature>
<protein>
    <recommendedName>
        <fullName evidence="9">Transposase</fullName>
    </recommendedName>
</protein>
<evidence type="ECO:0000313" key="8">
    <source>
        <dbReference type="Proteomes" id="UP000032233"/>
    </source>
</evidence>
<evidence type="ECO:0000256" key="6">
    <source>
        <dbReference type="SAM" id="MobiDB-lite"/>
    </source>
</evidence>
<keyword evidence="8" id="KW-1185">Reference proteome</keyword>
<evidence type="ECO:0000256" key="1">
    <source>
        <dbReference type="ARBA" id="ARBA00002190"/>
    </source>
</evidence>
<dbReference type="STRING" id="1429043.X474_23420"/>
<comment type="caution">
    <text evidence="7">The sequence shown here is derived from an EMBL/GenBank/DDBJ whole genome shotgun (WGS) entry which is preliminary data.</text>
</comment>
<evidence type="ECO:0000256" key="5">
    <source>
        <dbReference type="ARBA" id="ARBA00023172"/>
    </source>
</evidence>
<feature type="compositionally biased region" description="Basic and acidic residues" evidence="6">
    <location>
        <begin position="55"/>
        <end position="75"/>
    </location>
</feature>
<keyword evidence="4" id="KW-0238">DNA-binding</keyword>
<dbReference type="GO" id="GO:0003677">
    <property type="term" value="F:DNA binding"/>
    <property type="evidence" value="ECO:0007669"/>
    <property type="project" value="UniProtKB-KW"/>
</dbReference>
<dbReference type="GO" id="GO:0004803">
    <property type="term" value="F:transposase activity"/>
    <property type="evidence" value="ECO:0007669"/>
    <property type="project" value="InterPro"/>
</dbReference>
<accession>A0A0D2HM03</accession>
<dbReference type="EMBL" id="AZAC01000051">
    <property type="protein sequence ID" value="KIX11623.1"/>
    <property type="molecule type" value="Genomic_DNA"/>
</dbReference>
<dbReference type="Proteomes" id="UP000032233">
    <property type="component" value="Unassembled WGS sequence"/>
</dbReference>
<keyword evidence="3" id="KW-0815">Transposition</keyword>
<evidence type="ECO:0000313" key="7">
    <source>
        <dbReference type="EMBL" id="KIX11623.1"/>
    </source>
</evidence>
<dbReference type="RefSeq" id="WP_044351814.1">
    <property type="nucleotide sequence ID" value="NZ_AZAC01000051.1"/>
</dbReference>
<dbReference type="AlphaFoldDB" id="A0A0D2HM03"/>
<dbReference type="InParanoid" id="A0A0D2HM03"/>
<sequence>MDKDNTKKLGHVVHIDEGKIRGHLDEMVRGTVEQTLNDLLDAEADRLCNAPKYSRSPDRVDSRAGHYERKLLTKA</sequence>
<proteinExistence type="inferred from homology"/>
<evidence type="ECO:0000256" key="3">
    <source>
        <dbReference type="ARBA" id="ARBA00022578"/>
    </source>
</evidence>
<gene>
    <name evidence="7" type="ORF">X474_23420</name>
</gene>